<organism evidence="3 4">
    <name type="scientific">Rhizophlyctis rosea</name>
    <dbReference type="NCBI Taxonomy" id="64517"/>
    <lineage>
        <taxon>Eukaryota</taxon>
        <taxon>Fungi</taxon>
        <taxon>Fungi incertae sedis</taxon>
        <taxon>Chytridiomycota</taxon>
        <taxon>Chytridiomycota incertae sedis</taxon>
        <taxon>Chytridiomycetes</taxon>
        <taxon>Rhizophlyctidales</taxon>
        <taxon>Rhizophlyctidaceae</taxon>
        <taxon>Rhizophlyctis</taxon>
    </lineage>
</organism>
<evidence type="ECO:0000313" key="3">
    <source>
        <dbReference type="EMBL" id="KAJ3048189.1"/>
    </source>
</evidence>
<feature type="transmembrane region" description="Helical" evidence="1">
    <location>
        <begin position="105"/>
        <end position="133"/>
    </location>
</feature>
<dbReference type="InterPro" id="IPR001660">
    <property type="entry name" value="SAM"/>
</dbReference>
<dbReference type="InterPro" id="IPR013761">
    <property type="entry name" value="SAM/pointed_sf"/>
</dbReference>
<evidence type="ECO:0000259" key="2">
    <source>
        <dbReference type="PROSITE" id="PS50105"/>
    </source>
</evidence>
<evidence type="ECO:0000313" key="4">
    <source>
        <dbReference type="Proteomes" id="UP001212841"/>
    </source>
</evidence>
<keyword evidence="1" id="KW-0472">Membrane</keyword>
<feature type="transmembrane region" description="Helical" evidence="1">
    <location>
        <begin position="72"/>
        <end position="93"/>
    </location>
</feature>
<dbReference type="Gene3D" id="1.10.150.50">
    <property type="entry name" value="Transcription Factor, Ets-1"/>
    <property type="match status" value="1"/>
</dbReference>
<gene>
    <name evidence="3" type="ORF">HK097_010796</name>
</gene>
<dbReference type="SUPFAM" id="SSF47769">
    <property type="entry name" value="SAM/Pointed domain"/>
    <property type="match status" value="1"/>
</dbReference>
<sequence length="295" mass="32667">MDDPPFTTLHLSLAKTMSKLPKYDLNTPIHPLPEPISVPTPIAVYVNTPQNYPGFYPPHTHHPFDIKSEGSYFTHFFFGFSVACLGGPFIFLCMSYRPRRLAKNLYHASAFCFGAGVQYVCASLLGFGLISIFTQRQAGRVYFHQETVVTLGVVGVLWCLFSVGAFWRARRYRKEFKMVMAVEQQNAGAGHRGSVVSGGGSGVALNLGGAGMGGRYSIASARGATPVPRNYEVESWDKEQVGEWLDSHELGDVRELFNRHSVDGLAMMHFGQQDLERMGVSMGKAMRFVVARSQL</sequence>
<feature type="domain" description="SAM" evidence="2">
    <location>
        <begin position="236"/>
        <end position="281"/>
    </location>
</feature>
<evidence type="ECO:0000256" key="1">
    <source>
        <dbReference type="SAM" id="Phobius"/>
    </source>
</evidence>
<name>A0AAD5WZK1_9FUNG</name>
<dbReference type="PROSITE" id="PS50105">
    <property type="entry name" value="SAM_DOMAIN"/>
    <property type="match status" value="1"/>
</dbReference>
<keyword evidence="4" id="KW-1185">Reference proteome</keyword>
<dbReference type="Pfam" id="PF07647">
    <property type="entry name" value="SAM_2"/>
    <property type="match status" value="1"/>
</dbReference>
<keyword evidence="1" id="KW-1133">Transmembrane helix</keyword>
<reference evidence="3" key="1">
    <citation type="submission" date="2020-05" db="EMBL/GenBank/DDBJ databases">
        <title>Phylogenomic resolution of chytrid fungi.</title>
        <authorList>
            <person name="Stajich J.E."/>
            <person name="Amses K."/>
            <person name="Simmons R."/>
            <person name="Seto K."/>
            <person name="Myers J."/>
            <person name="Bonds A."/>
            <person name="Quandt C.A."/>
            <person name="Barry K."/>
            <person name="Liu P."/>
            <person name="Grigoriev I."/>
            <person name="Longcore J.E."/>
            <person name="James T.Y."/>
        </authorList>
    </citation>
    <scope>NUCLEOTIDE SEQUENCE</scope>
    <source>
        <strain evidence="3">JEL0318</strain>
    </source>
</reference>
<dbReference type="EMBL" id="JADGJD010000832">
    <property type="protein sequence ID" value="KAJ3048189.1"/>
    <property type="molecule type" value="Genomic_DNA"/>
</dbReference>
<proteinExistence type="predicted"/>
<protein>
    <recommendedName>
        <fullName evidence="2">SAM domain-containing protein</fullName>
    </recommendedName>
</protein>
<feature type="transmembrane region" description="Helical" evidence="1">
    <location>
        <begin position="148"/>
        <end position="167"/>
    </location>
</feature>
<keyword evidence="1" id="KW-0812">Transmembrane</keyword>
<accession>A0AAD5WZK1</accession>
<comment type="caution">
    <text evidence="3">The sequence shown here is derived from an EMBL/GenBank/DDBJ whole genome shotgun (WGS) entry which is preliminary data.</text>
</comment>
<dbReference type="AlphaFoldDB" id="A0AAD5WZK1"/>
<dbReference type="Proteomes" id="UP001212841">
    <property type="component" value="Unassembled WGS sequence"/>
</dbReference>